<protein>
    <submittedName>
        <fullName evidence="1">Uncharacterized protein</fullName>
    </submittedName>
</protein>
<accession>A0A364REQ5</accession>
<reference evidence="1 2" key="2">
    <citation type="submission" date="2018-07" db="EMBL/GenBank/DDBJ databases">
        <title>Pontibacter sp. 2b14 genomic sequence and assembly.</title>
        <authorList>
            <person name="Du Z.-J."/>
        </authorList>
    </citation>
    <scope>NUCLEOTIDE SEQUENCE [LARGE SCALE GENOMIC DNA]</scope>
    <source>
        <strain evidence="1 2">2b14</strain>
    </source>
</reference>
<proteinExistence type="predicted"/>
<organism evidence="1 2">
    <name type="scientific">Pontibacter arcticus</name>
    <dbReference type="NCBI Taxonomy" id="2080288"/>
    <lineage>
        <taxon>Bacteria</taxon>
        <taxon>Pseudomonadati</taxon>
        <taxon>Bacteroidota</taxon>
        <taxon>Cytophagia</taxon>
        <taxon>Cytophagales</taxon>
        <taxon>Hymenobacteraceae</taxon>
        <taxon>Pontibacter</taxon>
    </lineage>
</organism>
<dbReference type="OrthoDB" id="853177at2"/>
<evidence type="ECO:0000313" key="2">
    <source>
        <dbReference type="Proteomes" id="UP000251692"/>
    </source>
</evidence>
<keyword evidence="2" id="KW-1185">Reference proteome</keyword>
<dbReference type="PROSITE" id="PS51257">
    <property type="entry name" value="PROKAR_LIPOPROTEIN"/>
    <property type="match status" value="1"/>
</dbReference>
<name>A0A364REQ5_9BACT</name>
<dbReference type="RefSeq" id="WP_112304940.1">
    <property type="nucleotide sequence ID" value="NZ_QMDV01000002.1"/>
</dbReference>
<sequence>MKYIQQGFGQLFILVLLTLTACQTSTRATNAGTETAASQSLAPKRVDIRGSIVMRRYDQGQVMLEIEGFTTTADSRYNRAYVLVLPTSQMFGLDGQTISLSELQQGQRVAIILRGGGKGSMTGVGVARKLWIENPYEL</sequence>
<evidence type="ECO:0000313" key="1">
    <source>
        <dbReference type="EMBL" id="RAU82791.1"/>
    </source>
</evidence>
<dbReference type="EMBL" id="QMDV01000002">
    <property type="protein sequence ID" value="RAU82791.1"/>
    <property type="molecule type" value="Genomic_DNA"/>
</dbReference>
<gene>
    <name evidence="1" type="ORF">DP923_05935</name>
</gene>
<dbReference type="Proteomes" id="UP000251692">
    <property type="component" value="Unassembled WGS sequence"/>
</dbReference>
<comment type="caution">
    <text evidence="1">The sequence shown here is derived from an EMBL/GenBank/DDBJ whole genome shotgun (WGS) entry which is preliminary data.</text>
</comment>
<dbReference type="AlphaFoldDB" id="A0A364REQ5"/>
<reference evidence="1 2" key="1">
    <citation type="submission" date="2018-06" db="EMBL/GenBank/DDBJ databases">
        <authorList>
            <person name="Liu Z.-W."/>
        </authorList>
    </citation>
    <scope>NUCLEOTIDE SEQUENCE [LARGE SCALE GENOMIC DNA]</scope>
    <source>
        <strain evidence="1 2">2b14</strain>
    </source>
</reference>